<gene>
    <name evidence="3" type="ORF">ACFOGI_15765</name>
</gene>
<evidence type="ECO:0000313" key="3">
    <source>
        <dbReference type="EMBL" id="MFC3041700.1"/>
    </source>
</evidence>
<accession>A0ABV7D0G0</accession>
<dbReference type="Proteomes" id="UP001595279">
    <property type="component" value="Unassembled WGS sequence"/>
</dbReference>
<dbReference type="InterPro" id="IPR002645">
    <property type="entry name" value="STAS_dom"/>
</dbReference>
<dbReference type="PANTHER" id="PTHR33745:SF3">
    <property type="entry name" value="RSBT CO-ANTAGONIST PROTEIN RSBRC"/>
    <property type="match status" value="1"/>
</dbReference>
<keyword evidence="1" id="KW-0597">Phosphoprotein</keyword>
<comment type="caution">
    <text evidence="3">The sequence shown here is derived from an EMBL/GenBank/DDBJ whole genome shotgun (WGS) entry which is preliminary data.</text>
</comment>
<keyword evidence="4" id="KW-1185">Reference proteome</keyword>
<dbReference type="CDD" id="cd07041">
    <property type="entry name" value="STAS_RsbR_RsbS_like"/>
    <property type="match status" value="1"/>
</dbReference>
<dbReference type="InterPro" id="IPR051932">
    <property type="entry name" value="Bact_StressResp_Reg"/>
</dbReference>
<proteinExistence type="predicted"/>
<reference evidence="4" key="1">
    <citation type="journal article" date="2019" name="Int. J. Syst. Evol. Microbiol.">
        <title>The Global Catalogue of Microorganisms (GCM) 10K type strain sequencing project: providing services to taxonomists for standard genome sequencing and annotation.</title>
        <authorList>
            <consortium name="The Broad Institute Genomics Platform"/>
            <consortium name="The Broad Institute Genome Sequencing Center for Infectious Disease"/>
            <person name="Wu L."/>
            <person name="Ma J."/>
        </authorList>
    </citation>
    <scope>NUCLEOTIDE SEQUENCE [LARGE SCALE GENOMIC DNA]</scope>
    <source>
        <strain evidence="4">KCTC 13128</strain>
    </source>
</reference>
<evidence type="ECO:0000256" key="1">
    <source>
        <dbReference type="ARBA" id="ARBA00022553"/>
    </source>
</evidence>
<dbReference type="SUPFAM" id="SSF52091">
    <property type="entry name" value="SpoIIaa-like"/>
    <property type="match status" value="1"/>
</dbReference>
<dbReference type="InterPro" id="IPR036513">
    <property type="entry name" value="STAS_dom_sf"/>
</dbReference>
<feature type="domain" description="STAS" evidence="2">
    <location>
        <begin position="159"/>
        <end position="270"/>
    </location>
</feature>
<evidence type="ECO:0000313" key="4">
    <source>
        <dbReference type="Proteomes" id="UP001595279"/>
    </source>
</evidence>
<sequence length="277" mass="30935">MNWARQIGGGKQMINEEMEQIGKQLEAVRNELLERLSVEPEIMGDAGKFLDILADALQGKDVSSNERSLLYGKNTGELALRNEKHLDDSIKQLAAARRETWQQLKEIMLELKASAVVALETADIFDALFDQVISSFTKAYIDSYDERMKQAEDEFLRLSAPVITIFNEVAVLPIIGGINENRAELLMKTALDEASKKDLSHLFIDLSGVKLVDTMVAYNIYKIIQSLELIGVETIIAGIRPEVSQTMVSLGVDFSTIQTYSSLKQALDSHMHISVQK</sequence>
<organism evidence="3 4">
    <name type="scientific">Virgibacillus xinjiangensis</name>
    <dbReference type="NCBI Taxonomy" id="393090"/>
    <lineage>
        <taxon>Bacteria</taxon>
        <taxon>Bacillati</taxon>
        <taxon>Bacillota</taxon>
        <taxon>Bacilli</taxon>
        <taxon>Bacillales</taxon>
        <taxon>Bacillaceae</taxon>
        <taxon>Virgibacillus</taxon>
    </lineage>
</organism>
<protein>
    <submittedName>
        <fullName evidence="3">STAS domain-containing protein</fullName>
    </submittedName>
</protein>
<dbReference type="Gene3D" id="3.30.750.24">
    <property type="entry name" value="STAS domain"/>
    <property type="match status" value="1"/>
</dbReference>
<dbReference type="PROSITE" id="PS50801">
    <property type="entry name" value="STAS"/>
    <property type="match status" value="1"/>
</dbReference>
<dbReference type="EMBL" id="JBHRSA010000057">
    <property type="protein sequence ID" value="MFC3041700.1"/>
    <property type="molecule type" value="Genomic_DNA"/>
</dbReference>
<dbReference type="PANTHER" id="PTHR33745">
    <property type="entry name" value="RSBT ANTAGONIST PROTEIN RSBS-RELATED"/>
    <property type="match status" value="1"/>
</dbReference>
<name>A0ABV7D0G0_9BACI</name>
<dbReference type="Pfam" id="PF01740">
    <property type="entry name" value="STAS"/>
    <property type="match status" value="1"/>
</dbReference>
<evidence type="ECO:0000259" key="2">
    <source>
        <dbReference type="PROSITE" id="PS50801"/>
    </source>
</evidence>